<keyword evidence="7" id="KW-0804">Transcription</keyword>
<dbReference type="PROSITE" id="PS50157">
    <property type="entry name" value="ZINC_FINGER_C2H2_2"/>
    <property type="match status" value="2"/>
</dbReference>
<keyword evidence="3" id="KW-0677">Repeat</keyword>
<evidence type="ECO:0000256" key="8">
    <source>
        <dbReference type="ARBA" id="ARBA00023242"/>
    </source>
</evidence>
<comment type="subcellular location">
    <subcellularLocation>
        <location evidence="1">Nucleus</location>
    </subcellularLocation>
</comment>
<sequence>MDSITDEELYGSTSFTTKGRRTKRRRVVTTSTHGAENCLGNISYGSSSNSATPSTIDDHEIMSEVTTEEEDLANCLILLAQGLQNRPPSNINIGSSGSYERPSLRKLIVIDNNDVYECKTCNKTFSSFQALGGHRTSHKKIVKPTPPPTPPPKPEDGQQNEGATNKSRSLRNIDTAKMHECSICGSEFRSGQALGGHMRRHRSSAVAPTVVASSSTSTAEIDSGGTRNILSLDLNLPAPHDHEDDDHMVETLFHVILPTPALVDCHY</sequence>
<accession>Q4U318</accession>
<dbReference type="PROSITE" id="PS00028">
    <property type="entry name" value="ZINC_FINGER_C2H2_1"/>
    <property type="match status" value="2"/>
</dbReference>
<organism evidence="12">
    <name type="scientific">Silene latifolia</name>
    <name type="common">White campion</name>
    <name type="synonym">Bladder campion</name>
    <dbReference type="NCBI Taxonomy" id="37657"/>
    <lineage>
        <taxon>Eukaryota</taxon>
        <taxon>Viridiplantae</taxon>
        <taxon>Streptophyta</taxon>
        <taxon>Embryophyta</taxon>
        <taxon>Tracheophyta</taxon>
        <taxon>Spermatophyta</taxon>
        <taxon>Magnoliopsida</taxon>
        <taxon>eudicotyledons</taxon>
        <taxon>Gunneridae</taxon>
        <taxon>Pentapetalae</taxon>
        <taxon>Caryophyllales</taxon>
        <taxon>Caryophyllaceae</taxon>
        <taxon>Sileneae</taxon>
        <taxon>Silene</taxon>
        <taxon>Silene subgen. Behenantha</taxon>
        <taxon>Silene sect. Melandrium</taxon>
    </lineage>
</organism>
<evidence type="ECO:0000256" key="7">
    <source>
        <dbReference type="ARBA" id="ARBA00023163"/>
    </source>
</evidence>
<evidence type="ECO:0000313" key="12">
    <source>
        <dbReference type="EMBL" id="AAY40247.1"/>
    </source>
</evidence>
<keyword evidence="2" id="KW-0479">Metal-binding</keyword>
<dbReference type="Pfam" id="PF13912">
    <property type="entry name" value="zf-C2H2_6"/>
    <property type="match status" value="2"/>
</dbReference>
<protein>
    <submittedName>
        <fullName evidence="12">Cys2/His2 zinc-finger transcription factor</fullName>
    </submittedName>
</protein>
<gene>
    <name evidence="12" type="primary">ZST2-2</name>
</gene>
<reference evidence="12" key="1">
    <citation type="journal article" date="2005" name="Planta">
        <title>Analysis of members of the Silene latifolia Cys2/His2 zinc-finger transcription factor family during dioecious flower development and in a novel stamen-defective mutant ssf1.</title>
        <authorList>
            <person name="Jenkins T.H."/>
            <person name="Li J."/>
            <person name="Scutt C.P."/>
            <person name="Gilmartin P.M."/>
        </authorList>
    </citation>
    <scope>NUCLEOTIDE SEQUENCE</scope>
</reference>
<dbReference type="Gene3D" id="3.30.160.60">
    <property type="entry name" value="Classic Zinc Finger"/>
    <property type="match status" value="2"/>
</dbReference>
<evidence type="ECO:0000256" key="10">
    <source>
        <dbReference type="SAM" id="MobiDB-lite"/>
    </source>
</evidence>
<evidence type="ECO:0000259" key="11">
    <source>
        <dbReference type="PROSITE" id="PS50157"/>
    </source>
</evidence>
<evidence type="ECO:0000256" key="4">
    <source>
        <dbReference type="ARBA" id="ARBA00022771"/>
    </source>
</evidence>
<keyword evidence="5" id="KW-0862">Zinc</keyword>
<keyword evidence="8" id="KW-0539">Nucleus</keyword>
<name>Q4U318_SILLA</name>
<dbReference type="SMART" id="SM00355">
    <property type="entry name" value="ZnF_C2H2"/>
    <property type="match status" value="2"/>
</dbReference>
<feature type="domain" description="C2H2-type" evidence="11">
    <location>
        <begin position="179"/>
        <end position="206"/>
    </location>
</feature>
<evidence type="ECO:0000256" key="1">
    <source>
        <dbReference type="ARBA" id="ARBA00004123"/>
    </source>
</evidence>
<evidence type="ECO:0000256" key="9">
    <source>
        <dbReference type="PROSITE-ProRule" id="PRU00042"/>
    </source>
</evidence>
<dbReference type="SUPFAM" id="SSF57667">
    <property type="entry name" value="beta-beta-alpha zinc fingers"/>
    <property type="match status" value="1"/>
</dbReference>
<evidence type="ECO:0000256" key="5">
    <source>
        <dbReference type="ARBA" id="ARBA00022833"/>
    </source>
</evidence>
<dbReference type="GO" id="GO:0008270">
    <property type="term" value="F:zinc ion binding"/>
    <property type="evidence" value="ECO:0007669"/>
    <property type="project" value="UniProtKB-KW"/>
</dbReference>
<evidence type="ECO:0000256" key="2">
    <source>
        <dbReference type="ARBA" id="ARBA00022723"/>
    </source>
</evidence>
<evidence type="ECO:0000256" key="3">
    <source>
        <dbReference type="ARBA" id="ARBA00022737"/>
    </source>
</evidence>
<dbReference type="EMBL" id="DQ017762">
    <property type="protein sequence ID" value="AAY40247.1"/>
    <property type="molecule type" value="mRNA"/>
</dbReference>
<dbReference type="PANTHER" id="PTHR26374:SF466">
    <property type="entry name" value="OS09G0122000 PROTEIN"/>
    <property type="match status" value="1"/>
</dbReference>
<feature type="compositionally biased region" description="Polar residues" evidence="10">
    <location>
        <begin position="157"/>
        <end position="171"/>
    </location>
</feature>
<dbReference type="PANTHER" id="PTHR26374">
    <property type="entry name" value="ZINC FINGER PROTEIN ZAT5"/>
    <property type="match status" value="1"/>
</dbReference>
<feature type="region of interest" description="Disordered" evidence="10">
    <location>
        <begin position="132"/>
        <end position="171"/>
    </location>
</feature>
<evidence type="ECO:0000256" key="6">
    <source>
        <dbReference type="ARBA" id="ARBA00023015"/>
    </source>
</evidence>
<feature type="domain" description="C2H2-type" evidence="11">
    <location>
        <begin position="116"/>
        <end position="138"/>
    </location>
</feature>
<dbReference type="GO" id="GO:0005634">
    <property type="term" value="C:nucleus"/>
    <property type="evidence" value="ECO:0007669"/>
    <property type="project" value="UniProtKB-SubCell"/>
</dbReference>
<dbReference type="InterPro" id="IPR013087">
    <property type="entry name" value="Znf_C2H2_type"/>
</dbReference>
<dbReference type="AlphaFoldDB" id="Q4U318"/>
<keyword evidence="4 9" id="KW-0863">Zinc-finger</keyword>
<dbReference type="InterPro" id="IPR036236">
    <property type="entry name" value="Znf_C2H2_sf"/>
</dbReference>
<proteinExistence type="evidence at transcript level"/>
<keyword evidence="6" id="KW-0805">Transcription regulation</keyword>